<dbReference type="KEGG" id="spu:115923609"/>
<dbReference type="PROSITE" id="PS51257">
    <property type="entry name" value="PROKAR_LIPOPROTEIN"/>
    <property type="match status" value="1"/>
</dbReference>
<dbReference type="PROSITE" id="PS50966">
    <property type="entry name" value="ZF_SWIM"/>
    <property type="match status" value="1"/>
</dbReference>
<dbReference type="OrthoDB" id="6503887at2759"/>
<dbReference type="AlphaFoldDB" id="A0A7M7NTK6"/>
<evidence type="ECO:0000259" key="3">
    <source>
        <dbReference type="PROSITE" id="PS50966"/>
    </source>
</evidence>
<dbReference type="InterPro" id="IPR007527">
    <property type="entry name" value="Znf_SWIM"/>
</dbReference>
<dbReference type="RefSeq" id="XP_030840534.1">
    <property type="nucleotide sequence ID" value="XM_030984674.1"/>
</dbReference>
<name>A0A7M7NTK6_STRPU</name>
<feature type="domain" description="SWIM-type" evidence="3">
    <location>
        <begin position="138"/>
        <end position="175"/>
    </location>
</feature>
<protein>
    <recommendedName>
        <fullName evidence="3">SWIM-type domain-containing protein</fullName>
    </recommendedName>
</protein>
<evidence type="ECO:0000313" key="5">
    <source>
        <dbReference type="Proteomes" id="UP000007110"/>
    </source>
</evidence>
<dbReference type="EnsemblMetazoa" id="XM_030984674">
    <property type="protein sequence ID" value="XP_030840534"/>
    <property type="gene ID" value="LOC115923609"/>
</dbReference>
<keyword evidence="1" id="KW-0479">Metal-binding</keyword>
<keyword evidence="2" id="KW-1133">Transmembrane helix</keyword>
<keyword evidence="5" id="KW-1185">Reference proteome</keyword>
<dbReference type="GO" id="GO:0008270">
    <property type="term" value="F:zinc ion binding"/>
    <property type="evidence" value="ECO:0007669"/>
    <property type="project" value="UniProtKB-KW"/>
</dbReference>
<feature type="transmembrane region" description="Helical" evidence="2">
    <location>
        <begin position="12"/>
        <end position="30"/>
    </location>
</feature>
<keyword evidence="2" id="KW-0472">Membrane</keyword>
<accession>A0A7M7NTK6</accession>
<proteinExistence type="predicted"/>
<reference evidence="4" key="2">
    <citation type="submission" date="2021-01" db="UniProtKB">
        <authorList>
            <consortium name="EnsemblMetazoa"/>
        </authorList>
    </citation>
    <scope>IDENTIFICATION</scope>
</reference>
<dbReference type="InParanoid" id="A0A7M7NTK6"/>
<evidence type="ECO:0000256" key="2">
    <source>
        <dbReference type="SAM" id="Phobius"/>
    </source>
</evidence>
<dbReference type="PANTHER" id="PTHR47526:SF3">
    <property type="entry name" value="PHD-TYPE DOMAIN-CONTAINING PROTEIN"/>
    <property type="match status" value="1"/>
</dbReference>
<keyword evidence="1" id="KW-0863">Zinc-finger</keyword>
<keyword evidence="1" id="KW-0862">Zinc</keyword>
<dbReference type="GeneID" id="115923609"/>
<sequence length="243" mass="27285">MDVSPLRLSLHAGGLLSACAFILHATIIAFSQTNHLLFLAAFGHFNFILSKFISFTMDEWVDDVRHWPKLEFQDIYDYFVTMPACDNQPNQNFRSISEGINYLHSGWVGVVMHKMSGQNVILRCQVRYSQTIGNYHQVEVTVNRNESKIVAVKCDCIASEGRCCSHSAGLAFKVHEANKKGFIGVACTDVSCSWNRSTQQNVLPDTVLNIRTNTKTSMANTVLAFETDELLLAHLNQPHMQSL</sequence>
<evidence type="ECO:0000256" key="1">
    <source>
        <dbReference type="PROSITE-ProRule" id="PRU00325"/>
    </source>
</evidence>
<keyword evidence="2" id="KW-0812">Transmembrane</keyword>
<reference evidence="5" key="1">
    <citation type="submission" date="2015-02" db="EMBL/GenBank/DDBJ databases">
        <title>Genome sequencing for Strongylocentrotus purpuratus.</title>
        <authorList>
            <person name="Murali S."/>
            <person name="Liu Y."/>
            <person name="Vee V."/>
            <person name="English A."/>
            <person name="Wang M."/>
            <person name="Skinner E."/>
            <person name="Han Y."/>
            <person name="Muzny D.M."/>
            <person name="Worley K.C."/>
            <person name="Gibbs R.A."/>
        </authorList>
    </citation>
    <scope>NUCLEOTIDE SEQUENCE</scope>
</reference>
<organism evidence="4 5">
    <name type="scientific">Strongylocentrotus purpuratus</name>
    <name type="common">Purple sea urchin</name>
    <dbReference type="NCBI Taxonomy" id="7668"/>
    <lineage>
        <taxon>Eukaryota</taxon>
        <taxon>Metazoa</taxon>
        <taxon>Echinodermata</taxon>
        <taxon>Eleutherozoa</taxon>
        <taxon>Echinozoa</taxon>
        <taxon>Echinoidea</taxon>
        <taxon>Euechinoidea</taxon>
        <taxon>Echinacea</taxon>
        <taxon>Camarodonta</taxon>
        <taxon>Echinidea</taxon>
        <taxon>Strongylocentrotidae</taxon>
        <taxon>Strongylocentrotus</taxon>
    </lineage>
</organism>
<dbReference type="Proteomes" id="UP000007110">
    <property type="component" value="Unassembled WGS sequence"/>
</dbReference>
<evidence type="ECO:0000313" key="4">
    <source>
        <dbReference type="EnsemblMetazoa" id="XP_030840534"/>
    </source>
</evidence>
<dbReference type="PANTHER" id="PTHR47526">
    <property type="entry name" value="ATP-DEPENDENT DNA HELICASE"/>
    <property type="match status" value="1"/>
</dbReference>